<name>A0ABS7AR07_9CLOT</name>
<dbReference type="InterPro" id="IPR009057">
    <property type="entry name" value="Homeodomain-like_sf"/>
</dbReference>
<dbReference type="RefSeq" id="WP_219780562.1">
    <property type="nucleotide sequence ID" value="NZ_JAHXPT010000011.1"/>
</dbReference>
<dbReference type="PROSITE" id="PS50045">
    <property type="entry name" value="SIGMA54_INTERACT_4"/>
    <property type="match status" value="1"/>
</dbReference>
<proteinExistence type="predicted"/>
<dbReference type="SUPFAM" id="SSF55785">
    <property type="entry name" value="PYP-like sensor domain (PAS domain)"/>
    <property type="match status" value="2"/>
</dbReference>
<dbReference type="InterPro" id="IPR013767">
    <property type="entry name" value="PAS_fold"/>
</dbReference>
<dbReference type="PANTHER" id="PTHR32071:SF57">
    <property type="entry name" value="C4-DICARBOXYLATE TRANSPORT TRANSCRIPTIONAL REGULATORY PROTEIN DCTD"/>
    <property type="match status" value="1"/>
</dbReference>
<dbReference type="EMBL" id="JAHXPT010000011">
    <property type="protein sequence ID" value="MBW6411099.1"/>
    <property type="molecule type" value="Genomic_DNA"/>
</dbReference>
<keyword evidence="1" id="KW-0547">Nucleotide-binding</keyword>
<protein>
    <recommendedName>
        <fullName evidence="4">HTH-type transcriptional regulatory protein TyrR</fullName>
    </recommendedName>
</protein>
<dbReference type="InterPro" id="IPR000014">
    <property type="entry name" value="PAS"/>
</dbReference>
<dbReference type="Pfam" id="PF00989">
    <property type="entry name" value="PAS"/>
    <property type="match status" value="1"/>
</dbReference>
<dbReference type="Gene3D" id="1.10.10.60">
    <property type="entry name" value="Homeodomain-like"/>
    <property type="match status" value="1"/>
</dbReference>
<dbReference type="InterPro" id="IPR027417">
    <property type="entry name" value="P-loop_NTPase"/>
</dbReference>
<dbReference type="Proteomes" id="UP001519921">
    <property type="component" value="Unassembled WGS sequence"/>
</dbReference>
<evidence type="ECO:0000259" key="6">
    <source>
        <dbReference type="PROSITE" id="PS50112"/>
    </source>
</evidence>
<dbReference type="PROSITE" id="PS00676">
    <property type="entry name" value="SIGMA54_INTERACT_2"/>
    <property type="match status" value="1"/>
</dbReference>
<evidence type="ECO:0000313" key="7">
    <source>
        <dbReference type="EMBL" id="MBW6411099.1"/>
    </source>
</evidence>
<dbReference type="Gene3D" id="3.40.50.300">
    <property type="entry name" value="P-loop containing nucleotide triphosphate hydrolases"/>
    <property type="match status" value="1"/>
</dbReference>
<dbReference type="NCBIfam" id="TIGR00229">
    <property type="entry name" value="sensory_box"/>
    <property type="match status" value="1"/>
</dbReference>
<dbReference type="CDD" id="cd00009">
    <property type="entry name" value="AAA"/>
    <property type="match status" value="1"/>
</dbReference>
<dbReference type="PROSITE" id="PS50112">
    <property type="entry name" value="PAS"/>
    <property type="match status" value="1"/>
</dbReference>
<reference evidence="7 8" key="1">
    <citation type="submission" date="2021-07" db="EMBL/GenBank/DDBJ databases">
        <title>Clostridium weizhouense sp. nov., an anaerobic bacterium isolated from activated sludge of Petroleum wastewater.</title>
        <authorList>
            <person name="Li Q."/>
        </authorList>
    </citation>
    <scope>NUCLEOTIDE SEQUENCE [LARGE SCALE GENOMIC DNA]</scope>
    <source>
        <strain evidence="7 8">YB-6</strain>
    </source>
</reference>
<organism evidence="7 8">
    <name type="scientific">Clostridium weizhouense</name>
    <dbReference type="NCBI Taxonomy" id="2859781"/>
    <lineage>
        <taxon>Bacteria</taxon>
        <taxon>Bacillati</taxon>
        <taxon>Bacillota</taxon>
        <taxon>Clostridia</taxon>
        <taxon>Eubacteriales</taxon>
        <taxon>Clostridiaceae</taxon>
        <taxon>Clostridium</taxon>
    </lineage>
</organism>
<dbReference type="Pfam" id="PF25601">
    <property type="entry name" value="AAA_lid_14"/>
    <property type="match status" value="1"/>
</dbReference>
<dbReference type="SUPFAM" id="SSF46689">
    <property type="entry name" value="Homeodomain-like"/>
    <property type="match status" value="1"/>
</dbReference>
<dbReference type="InterPro" id="IPR003593">
    <property type="entry name" value="AAA+_ATPase"/>
</dbReference>
<evidence type="ECO:0000256" key="1">
    <source>
        <dbReference type="ARBA" id="ARBA00022741"/>
    </source>
</evidence>
<keyword evidence="2" id="KW-0058">Aromatic hydrocarbons catabolism</keyword>
<comment type="caution">
    <text evidence="7">The sequence shown here is derived from an EMBL/GenBank/DDBJ whole genome shotgun (WGS) entry which is preliminary data.</text>
</comment>
<feature type="domain" description="Sigma-54 factor interaction" evidence="5">
    <location>
        <begin position="281"/>
        <end position="508"/>
    </location>
</feature>
<dbReference type="Pfam" id="PF18024">
    <property type="entry name" value="HTH_50"/>
    <property type="match status" value="1"/>
</dbReference>
<accession>A0ABS7AR07</accession>
<dbReference type="InterPro" id="IPR025662">
    <property type="entry name" value="Sigma_54_int_dom_ATP-bd_1"/>
</dbReference>
<evidence type="ECO:0000259" key="5">
    <source>
        <dbReference type="PROSITE" id="PS50045"/>
    </source>
</evidence>
<dbReference type="InterPro" id="IPR025943">
    <property type="entry name" value="Sigma_54_int_dom_ATP-bd_2"/>
</dbReference>
<keyword evidence="8" id="KW-1185">Reference proteome</keyword>
<sequence>MRMIGEININPKNINEIDYIDNNSIVNKNFNIMKYIFNNISNGVLVIDENNIINLLNKQAENIFGVLSENVAGKFLEKCIPNSRLHLINGESSVYILKKDSKELVLLRKISPICLDGIFKGNVIIFEDISKIKQMNEELIATKKIRDKFEIILNSIKEGICFLDKDGYISYVNSEYLNISEEDKNILGKHINEVSPNGIRKKVFLTGKSYIEKVKNKQKNIISSTYPIIRDNNIIGILSTVNKVRGISILSENSCDISENEEVLEENLNIINKPHKAFDKFIGHSQKIIEILLLATKAAKSSATVLIRGESGTGKELIAEGIHYASERDKGPFIRVNCAAIPENLIESELFGHEKGSFTGAIKRKLGKFELAQNGTIFLDEIGEMDKNTQAKILRVLQYKEFQRVGGEETIKVDVRVIAATHRNLEEMIKKSEFREDLYYRLNVIPIFIPELKDRVEDIPILVKHFINKFQKDNKHKQVSKDVMNTFINYSWNGNVRELENVIERILALNESNIITLKDIPLYIKEKTLKSSKSNIKIFKDEDIISYQRGEILNVIENVEEVLPMKVYERMIIEKALRKYGSFNAAGKALGLNHKTIAAKAKEFGLEKTTYWKKRTI</sequence>
<gene>
    <name evidence="7" type="ORF">KYD98_13455</name>
</gene>
<dbReference type="Pfam" id="PF00158">
    <property type="entry name" value="Sigma54_activat"/>
    <property type="match status" value="1"/>
</dbReference>
<evidence type="ECO:0000256" key="3">
    <source>
        <dbReference type="ARBA" id="ARBA00022840"/>
    </source>
</evidence>
<dbReference type="InterPro" id="IPR030828">
    <property type="entry name" value="HTH_TyrR"/>
</dbReference>
<dbReference type="InterPro" id="IPR002078">
    <property type="entry name" value="Sigma_54_int"/>
</dbReference>
<evidence type="ECO:0000313" key="8">
    <source>
        <dbReference type="Proteomes" id="UP001519921"/>
    </source>
</evidence>
<dbReference type="SMART" id="SM00091">
    <property type="entry name" value="PAS"/>
    <property type="match status" value="2"/>
</dbReference>
<dbReference type="SMART" id="SM00382">
    <property type="entry name" value="AAA"/>
    <property type="match status" value="1"/>
</dbReference>
<feature type="domain" description="PAS" evidence="6">
    <location>
        <begin position="29"/>
        <end position="74"/>
    </location>
</feature>
<evidence type="ECO:0000256" key="2">
    <source>
        <dbReference type="ARBA" id="ARBA00022797"/>
    </source>
</evidence>
<dbReference type="Gene3D" id="3.30.450.20">
    <property type="entry name" value="PAS domain"/>
    <property type="match status" value="2"/>
</dbReference>
<dbReference type="PROSITE" id="PS00675">
    <property type="entry name" value="SIGMA54_INTERACT_1"/>
    <property type="match status" value="1"/>
</dbReference>
<dbReference type="Gene3D" id="1.10.8.60">
    <property type="match status" value="1"/>
</dbReference>
<dbReference type="SUPFAM" id="SSF52540">
    <property type="entry name" value="P-loop containing nucleoside triphosphate hydrolases"/>
    <property type="match status" value="1"/>
</dbReference>
<keyword evidence="3" id="KW-0067">ATP-binding</keyword>
<dbReference type="InterPro" id="IPR035965">
    <property type="entry name" value="PAS-like_dom_sf"/>
</dbReference>
<dbReference type="PANTHER" id="PTHR32071">
    <property type="entry name" value="TRANSCRIPTIONAL REGULATORY PROTEIN"/>
    <property type="match status" value="1"/>
</dbReference>
<evidence type="ECO:0000256" key="4">
    <source>
        <dbReference type="ARBA" id="ARBA00029500"/>
    </source>
</evidence>
<dbReference type="InterPro" id="IPR058031">
    <property type="entry name" value="AAA_lid_NorR"/>
</dbReference>